<gene>
    <name evidence="2" type="ORF">PHISCL_02858</name>
</gene>
<reference evidence="3" key="1">
    <citation type="submission" date="2017-02" db="EMBL/GenBank/DDBJ databases">
        <authorList>
            <person name="Tafer H."/>
            <person name="Lopandic K."/>
        </authorList>
    </citation>
    <scope>NUCLEOTIDE SEQUENCE [LARGE SCALE GENOMIC DNA]</scope>
    <source>
        <strain evidence="3">CBS 366.77</strain>
    </source>
</reference>
<proteinExistence type="predicted"/>
<feature type="compositionally biased region" description="Basic and acidic residues" evidence="1">
    <location>
        <begin position="43"/>
        <end position="53"/>
    </location>
</feature>
<dbReference type="STRING" id="2070753.A0A3A2ZTQ8"/>
<evidence type="ECO:0000313" key="3">
    <source>
        <dbReference type="Proteomes" id="UP000266188"/>
    </source>
</evidence>
<sequence length="53" mass="5984">MRIIDPQSAVLTNVEVLAYLTANPPRRPPNPPPNSRNWVPSPDLRDHNTVVKE</sequence>
<dbReference type="Proteomes" id="UP000266188">
    <property type="component" value="Unassembled WGS sequence"/>
</dbReference>
<protein>
    <submittedName>
        <fullName evidence="2">Uncharacterized protein</fullName>
    </submittedName>
</protein>
<feature type="region of interest" description="Disordered" evidence="1">
    <location>
        <begin position="22"/>
        <end position="53"/>
    </location>
</feature>
<feature type="non-terminal residue" evidence="2">
    <location>
        <position position="53"/>
    </location>
</feature>
<organism evidence="2 3">
    <name type="scientific">Aspergillus sclerotialis</name>
    <dbReference type="NCBI Taxonomy" id="2070753"/>
    <lineage>
        <taxon>Eukaryota</taxon>
        <taxon>Fungi</taxon>
        <taxon>Dikarya</taxon>
        <taxon>Ascomycota</taxon>
        <taxon>Pezizomycotina</taxon>
        <taxon>Eurotiomycetes</taxon>
        <taxon>Eurotiomycetidae</taxon>
        <taxon>Eurotiales</taxon>
        <taxon>Aspergillaceae</taxon>
        <taxon>Aspergillus</taxon>
        <taxon>Aspergillus subgen. Polypaecilum</taxon>
    </lineage>
</organism>
<evidence type="ECO:0000313" key="2">
    <source>
        <dbReference type="EMBL" id="RJE24777.1"/>
    </source>
</evidence>
<dbReference type="AlphaFoldDB" id="A0A3A2ZTQ8"/>
<evidence type="ECO:0000256" key="1">
    <source>
        <dbReference type="SAM" id="MobiDB-lite"/>
    </source>
</evidence>
<dbReference type="EMBL" id="MVGC01000068">
    <property type="protein sequence ID" value="RJE24777.1"/>
    <property type="molecule type" value="Genomic_DNA"/>
</dbReference>
<accession>A0A3A2ZTQ8</accession>
<keyword evidence="3" id="KW-1185">Reference proteome</keyword>
<name>A0A3A2ZTQ8_9EURO</name>
<feature type="compositionally biased region" description="Pro residues" evidence="1">
    <location>
        <begin position="25"/>
        <end position="34"/>
    </location>
</feature>
<comment type="caution">
    <text evidence="2">The sequence shown here is derived from an EMBL/GenBank/DDBJ whole genome shotgun (WGS) entry which is preliminary data.</text>
</comment>